<dbReference type="CDD" id="cd19540">
    <property type="entry name" value="LCL_NRPS-like"/>
    <property type="match status" value="4"/>
</dbReference>
<dbReference type="Gene3D" id="2.30.38.10">
    <property type="entry name" value="Luciferase, Domain 3"/>
    <property type="match status" value="4"/>
</dbReference>
<dbReference type="SMART" id="SM00823">
    <property type="entry name" value="PKS_PP"/>
    <property type="match status" value="7"/>
</dbReference>
<name>A0ABU5R6K7_9PSEU</name>
<dbReference type="PROSITE" id="PS50075">
    <property type="entry name" value="CARRIER"/>
    <property type="match status" value="7"/>
</dbReference>
<dbReference type="NCBIfam" id="TIGR01733">
    <property type="entry name" value="AA-adenyl-dom"/>
    <property type="match status" value="7"/>
</dbReference>
<dbReference type="Gene3D" id="3.30.559.10">
    <property type="entry name" value="Chloramphenicol acetyltransferase-like domain"/>
    <property type="match status" value="6"/>
</dbReference>
<dbReference type="InterPro" id="IPR045851">
    <property type="entry name" value="AMP-bd_C_sf"/>
</dbReference>
<dbReference type="CDD" id="cd12116">
    <property type="entry name" value="A_NRPS_Ta1_like"/>
    <property type="match status" value="1"/>
</dbReference>
<dbReference type="Gene3D" id="3.40.50.980">
    <property type="match status" value="8"/>
</dbReference>
<dbReference type="PROSITE" id="PS00455">
    <property type="entry name" value="AMP_BINDING"/>
    <property type="match status" value="6"/>
</dbReference>
<dbReference type="CDD" id="cd17646">
    <property type="entry name" value="A_NRPS_AB3403-like"/>
    <property type="match status" value="1"/>
</dbReference>
<feature type="domain" description="Carrier" evidence="4">
    <location>
        <begin position="2538"/>
        <end position="2613"/>
    </location>
</feature>
<feature type="domain" description="Carrier" evidence="4">
    <location>
        <begin position="1519"/>
        <end position="1594"/>
    </location>
</feature>
<dbReference type="InterPro" id="IPR010071">
    <property type="entry name" value="AA_adenyl_dom"/>
</dbReference>
<dbReference type="Pfam" id="PF00668">
    <property type="entry name" value="Condensation"/>
    <property type="match status" value="6"/>
</dbReference>
<dbReference type="Pfam" id="PF13193">
    <property type="entry name" value="AMP-binding_C"/>
    <property type="match status" value="7"/>
</dbReference>
<dbReference type="EMBL" id="JAYFSI010000003">
    <property type="protein sequence ID" value="MEA5361264.1"/>
    <property type="molecule type" value="Genomic_DNA"/>
</dbReference>
<dbReference type="InterPro" id="IPR036736">
    <property type="entry name" value="ACP-like_sf"/>
</dbReference>
<dbReference type="InterPro" id="IPR000873">
    <property type="entry name" value="AMP-dep_synth/lig_dom"/>
</dbReference>
<keyword evidence="3" id="KW-0597">Phosphoprotein</keyword>
<dbReference type="SUPFAM" id="SSF56801">
    <property type="entry name" value="Acetyl-CoA synthetase-like"/>
    <property type="match status" value="7"/>
</dbReference>
<dbReference type="PANTHER" id="PTHR45527">
    <property type="entry name" value="NONRIBOSOMAL PEPTIDE SYNTHETASE"/>
    <property type="match status" value="1"/>
</dbReference>
<dbReference type="SUPFAM" id="SSF47336">
    <property type="entry name" value="ACP-like"/>
    <property type="match status" value="7"/>
</dbReference>
<dbReference type="Gene3D" id="3.40.50.12780">
    <property type="entry name" value="N-terminal domain of ligase-like"/>
    <property type="match status" value="3"/>
</dbReference>
<gene>
    <name evidence="5" type="ORF">VA596_17095</name>
</gene>
<dbReference type="CDD" id="cd05930">
    <property type="entry name" value="A_NRPS"/>
    <property type="match status" value="1"/>
</dbReference>
<proteinExistence type="predicted"/>
<dbReference type="InterPro" id="IPR020806">
    <property type="entry name" value="PKS_PP-bd"/>
</dbReference>
<dbReference type="NCBIfam" id="NF003417">
    <property type="entry name" value="PRK04813.1"/>
    <property type="match status" value="7"/>
</dbReference>
<dbReference type="Gene3D" id="1.10.1200.10">
    <property type="entry name" value="ACP-like"/>
    <property type="match status" value="7"/>
</dbReference>
<dbReference type="PROSITE" id="PS00012">
    <property type="entry name" value="PHOSPHOPANTETHEINE"/>
    <property type="match status" value="7"/>
</dbReference>
<dbReference type="SUPFAM" id="SSF52777">
    <property type="entry name" value="CoA-dependent acyltransferases"/>
    <property type="match status" value="12"/>
</dbReference>
<dbReference type="InterPro" id="IPR025110">
    <property type="entry name" value="AMP-bd_C"/>
</dbReference>
<keyword evidence="2" id="KW-0596">Phosphopantetheine</keyword>
<comment type="cofactor">
    <cofactor evidence="1">
        <name>pantetheine 4'-phosphate</name>
        <dbReference type="ChEBI" id="CHEBI:47942"/>
    </cofactor>
</comment>
<dbReference type="NCBIfam" id="NF004282">
    <property type="entry name" value="PRK05691.1"/>
    <property type="match status" value="7"/>
</dbReference>
<dbReference type="InterPro" id="IPR001242">
    <property type="entry name" value="Condensation_dom"/>
</dbReference>
<dbReference type="Gene3D" id="3.30.559.30">
    <property type="entry name" value="Nonribosomal peptide synthetase, condensation domain"/>
    <property type="match status" value="6"/>
</dbReference>
<feature type="domain" description="Carrier" evidence="4">
    <location>
        <begin position="3531"/>
        <end position="3606"/>
    </location>
</feature>
<feature type="domain" description="Carrier" evidence="4">
    <location>
        <begin position="514"/>
        <end position="589"/>
    </location>
</feature>
<dbReference type="Proteomes" id="UP001304298">
    <property type="component" value="Unassembled WGS sequence"/>
</dbReference>
<dbReference type="CDD" id="cd12117">
    <property type="entry name" value="A_NRPS_Srf_like"/>
    <property type="match status" value="3"/>
</dbReference>
<feature type="domain" description="Carrier" evidence="4">
    <location>
        <begin position="6606"/>
        <end position="6681"/>
    </location>
</feature>
<feature type="domain" description="Carrier" evidence="4">
    <location>
        <begin position="4561"/>
        <end position="4636"/>
    </location>
</feature>
<organism evidence="5 6">
    <name type="scientific">Amycolatopsis heterodermiae</name>
    <dbReference type="NCBI Taxonomy" id="3110235"/>
    <lineage>
        <taxon>Bacteria</taxon>
        <taxon>Bacillati</taxon>
        <taxon>Actinomycetota</taxon>
        <taxon>Actinomycetes</taxon>
        <taxon>Pseudonocardiales</taxon>
        <taxon>Pseudonocardiaceae</taxon>
        <taxon>Amycolatopsis</taxon>
    </lineage>
</organism>
<evidence type="ECO:0000256" key="3">
    <source>
        <dbReference type="ARBA" id="ARBA00022553"/>
    </source>
</evidence>
<sequence>MELITVNDDARQLLAAWNDTTTDVPEAGRTLTRLLTEQAARTPDATALVFEGETLTYRALHERANRLAHLLIERGVGPGVLAGVCVDRSFDLVIALLAVLKAGGAYVPLDPDYPADRLEFMVADSAAPVVLTQSFLDDADLAAYPATEPDTTTSTQDLAYAIYTSGSTGRPKGVLVPHEGIVNRLAWTQAEYGLTAADRVLQKTPSSFDVSVWEFFWPLLTGATLVVARPGGHRDPAYLAELIRAERITTLHFVPSMLQAFLLDPAAATCTGLRRVLCSGEALPAELQSRFFDTLPGVELHNLYGPTEASVDVTSWACRADGGPVPIGRPVWNTQTHVLDAQLRPVAPGVAGELYLAGIQLARGYHRRPGLTAERFVASPFTPGERMYRTGDLARWTDDGALLYLGRTDHQVKIRGLRVELGEIETVLDRQPGVGGSCVLAREDREGDQRLVGYVVPDGTAPDVEALRTALAADLPEYMVPAAFVVLTELPLTPSGKLDRKALPAPEWTAAGRAPRTPREAALCTLFSEILGVDGVGIDDGFLALGGHSLLAAKLVSRIRATLGVEAAIGDVFRAPTPAGLAELLENAAPARLPLTPRTRPEPMPLSSAQRRLWFLDQADTWNASYHVPQAVRLDGPVDTGVLRLAVDDVVARHEALRTVFVSHGDEPVQQILPAGDVRWTFAESTEDTLAADLRAATEESFDLAQELPIRAALFTLATGGSVLLLVVHHIACDGWSMAPLLRQVGEAYAARARQETPAWAPLPVQYADYTLWQQELPVNRDLAYWRDALSGLPEELPLPTDRPRPPVASHRGGVVPMDVPAEVRAKLTELAAESGATLFMVLQAAFAALLTRLGAGDDVPVGSPVAGRGDAALDDLVGFFVNTVVLRTETGGDPTFRELLGRARETCLAAFEHSEVPFDRVVEELNPARSLGRHPLFQVLLVLQNNLAAELAIDGVHATGERVDIGYAKFDLAAIFEERDGELTGLLEYASDLFDRDTAATLAARLLRVLTAVAETPDARIGDLDLLDTTETAQAVAGGMTTPAAASVTLHEVIEGHARRTPDNIALLFGEETVTYAELDARANGVAALLTSQVDPGRIVAICLDRGPDLVAAILGVLKAGCGYTLLDPSFPAERRQLLAEQVDAPLVLDDLSTVDAQAAAPGLAVPVTGPACVMFTSGSTGTPKGVVASHEAVATTILGQGYGGAVWLQTAPVSWDAFAFELFGALLSGAACVLQPGPKPEPALIAELVERHRVTTMFASASLLNFLLDEYPAVFTQVSDVYTGGEVASVAHITKALTTYPDLTVTNAYGPVENMIFVSCHRITASDLTGAPIPIGVPLNGKRAYVLDERLRPVAPGVVGELYAAGAGIADGYVGRPDLTATRFVANPFAPGERMYRTGDLVRRRADGVLEYVGRADDQVKIRGFRVEPGEIRTALGTHPAVTESAVVVREDRPGQKLLVAYVVGAPADFRSYLAERLPEHLVPSAFVLLPALPLTPNGKLDQRALPAPERVSTNRAPRTPREEVLCGLFADVLGVETVGVDDGFFTLGGHSLLAARLVARIGAVLGARIGVADVFRAPTVAALATVLDTARAARPAVTARPRPEVLPLSAAQRSLWFVEQLDAAGAAYNVPRALRLTGPLDVPALRAAFADVLDRHESLRTVFPSTDGVPRQEIRQVTELPWAEDVTNVDEFASREFDLATDLPVRAALLRQADDDHVLVIVTHHIASDGWSLAPLLRDLSTAYAARVSSEAPGWAPLPVQYADFALWQQDLDDSADYWATALAGLPDEITLPFDHPRPPVASHRGATVAISLDADLHTRLLDLARGEHATLFMVLQAGFAALLSRLGAGDDVAVGTPSAGRPDAALDDLVGFFVNTLVLRTDLSGDPGFTELVGRVREAALAAFDHADVPFERVVERLNPARSTARHPLFQVMLALQNNVAANLALPGTTAADVPVATATAKFDLTLNLEENTAADGTPAGIGGYLEYATDLVDPGTAADLADRFVRLLTAAVATPTAPLSTVDLLSSAEAAAITAANDETAVLVPDTSVIELFEAQAARTPDAPALEFGAAKLTYGELNDRANGLAAYLAERGAGPERYVALALPRDEQLIVAMLAVLKTGAGYLALDLDYPADRLAAMLEDADPALVLVREAGVVPGDPARHVLLTDAEIGTACGNPVQTASPDSPAYVIFTSGSTGRPKGVVVPRRPLQNFLLDMVDRFGITQGDRLLAVTTVGFDIAGLEIFAPLLAGATVVLAGRDTVRDSHALAALAEDGVTIMQATPSLWHALLAEPADLTAVHVLVGGEALPDDLAVALRARAASVTNMYGPTETTIWSTTARVGAGSPTIGTPIANTQVYVLDRALRPVPPGVPGELYIAGDGVVRGYLGRPDLTADRFVANPFATGERMYRTGDLVARRRDGDIRFLGRVDHQVKIRGFRIELGEIEAVLATHPEVALRAVVVREDRPGDKRLVAYVVGTADVETLRRHVAAALPAYMVPSAFVLLDELPRTPNGKLDRKALPAPAVETTTGRAPRTAPERALCDLFAEVLGVPEVGIDDGFFDLGGHSLLATRLAGRIRSALGLDVTVRALFANPTVAGLSESLGHAVAARPAVVTRPRPERLPLAPGQERLWFLARLDADDTAYHMPIALRLRGDVDASALAAALSDVAGRHEALRTYYAEDETGPYQVILDSFEVPFEVGTGSVADAARTPFDLAAAPPVRSWLFSEGDEHVLLVLTHHIAGDGWSIPVLLRDLADAYAAQLDGRAPEWAPLPVQYADYTLWQRELGSDVAYWTDALAGLPEELALPYDRVRPATADHTGGSAAIEIPAELHARLLELAAGRRATLFMVLQAALATLLARFGAGDDVPIGTPVAGRTDPALDDLVGFFVNTLVLRTDVSGAPAFTELLDRVREADLSAFEHDDVPFERLVEELNPARSASRHPLFQVMLVLQQDSAVPALSGVDTSSYEVERAVAKFDLTVALEDHGNGLTGAFEYATALFDAATAERLATAFVSLLEQIADAPATSVAAFDVLTTAERDLVLASGHALDLAPTPQDCLHTIVERQDPDAVAILFDGSSMTYGELNARANQVAHHLIDDGVQRGEVVGVLLDRGFDFAVTVLGVLKSGAAYTLLDPSYPAERLAAVTEQARVRRILKTAPSHPDTTNPDVELTPADLACVMFTSGSTGVPKGVATSHRGVVATMGQGYATFDAGQVWLQCAPVSWDGFALQLFGALLYGGRTVLQPGQNPEPDRIAALVVEHGVTVLHASASLFNYLLDQEPQVFGVLRRAMTGGEPASVAHVTKALREHPDVALINGYGPAESMGYTTFHPITAADLGDQAIPIGRPVASKRAYVLDAHLALAAPGVTGELYLSGHGLADGYRGLPGATAERFVANPFMAGERMYRTGDLVRWNADGVLEYVGRADDQVKVRGFRVEPGEVQAVLARHDGVEQAAVIVRDGRLLGYVVGTAEPTALRAYLGERLPDYLVPSAIVPLAELPRTANGKLDRRALPAPDFTSSSRRPRTVTENVLCGLLAEVLGMPEVGVDDGFFDLGGHSLLAARLIGRVRAVLGVELGIRDLFRTPAVAGLAEVLGDAAPARPPVTRRERPERLPLSFAQQRLWFVDQAEEANPGYDVPRALRLRGSLDVAALQAALADVVERHEALRTVFPSHEGEPWQEILTVPSVPCTVTQSTEDELPGVLSAAASHVFDLRTELPLRAHLVEIAADDHVLLLVLHHIASDGWSAAPMLRDLSTAYAARVTGEAPGWAPLPVQYADYTLWQREVLDETELAGQIDFWRSALAGAPEEIALPADRVRPAVASHRGGAVDFALGADVHAALADLARGSGATLFMALQAGFAALLSRLGAGDDVPLGSVVAGRGDTALDDLAGFFVNTLVLRTDVSGQPTFRQLLDRVRDTGLAALAHADVPFERVVEELNPARSAARHPLFQVMLVLQNNVAGELSLPGLTASAVTVQRDVAKFDLTAGIEENRAADGTPAGLTGQLEYTADLFDASTAESIAARFARFLTAAVSTPDVPVTALDLLAADERASLLAQGTTSATAPAMRLHELVERQAAWAPDATALVFEGASLTYGDLDTEANRLARHLIAEGVRRGDVVGVHIGRGQRLAVALLAVLKTGAAYTLLDKDFPAERLAGALRRTSAALVLTEGGALPGRRVDVMADAAAIAVRDGSVLGLPGSPDDLAVVMFTSGSTGVPKAVAAPHRAVVGTLTGQDYAGFGPDDVWLQCAPVSWDAFGTQLLGPLLSGGTVVLQPGQRPEPALIEDLVVAHDVTVLDVSASLFNFLVDEHPAVFATVRRAMTGGEAASPAHLAKVLRSYPQIAVINGYGPAETMGFTTFHAVTAVDGPVPIGRPLTGKHAYVLDALLQPVPAGVVGELYLSGVGTAHGYLGQPGATAERFVANPFSAGERLYRTGDLARWNSGGVLEYAGRADDQVKIRGFRVEPGEVQAVLSRYEGVTQAAVVARDGLLVAYVVGTADPAAVAEFAAAQLPGHLVPSAIVPLEELPRTANGKLDRAALPAPQRVSAGHVAPRTPVEITLAAIWADVLGLPEPGVEDNFFALGGHSLLAAKVTGRMRTEFGVRLGVRALFEAPTIASLARLVPTASTVDFEPIPARDRTSRTPLSPVQRGLWFAERLAPGSAEYLVPLALRIGGNLDIEALTGALSALAARHEVLRSRFVEVDGEPAQVVDAVRPMPLPVTDLGDLAVEESGRSRADNSLGGEAGPAAAVDAFVRSQVDTPLDLENGPVFRAALGRISATEHVLVLCLHHIVADGWSMGVLAAELRDHYAGIRPAALPVQFGDVAAWQAAASDHTGLAFWQQALDGMPHVAELPADRPRPLTRDIAGAKTPVRVPAATVGKLAALGAEHGASLFMTVLAAFEVLIGRYTAMRDFAIGTPVSGRNHPQTEALVGHFVNTVPLRADLTGDPAFTELLKRVRTSTLAAFDHDDVPFDRIVELLRPQRDLTRTPLVQIVFALQNNDEAGWALPGLDVERLAVDTQVSKFDLELALAQDADGALTGIFEYPTALFDTTTIERLAGHFTTLLEAIAAAPETPAGELDLLGEAEREHLINGVNSTEVAYDEDVCLHQLITEQANKTPDATAVEYLDEHIDYTELERRSGVLAARLREHGVGPDVPVGLRMDRSIDLIVGLVAILKAGGAFVPIETDAPEPRVLGILGDAHSPVCLVNEGAKTPQDSEVTFLQVSDLDGTAPELNDTTQPDNLVSIYYTSGSTGKPKGVASTHRGWVNRLRWHQDTYRLQPGEGVLQKTTLVFDDAAVECLWPLIVGGRVALIPPGLHRDPVAILEGAVRHQVSNLQFVPSMLTLFLEQLTPADRAALKPLRNVITSGEALQPELLKLFFDRLGENATLHNQWGATEVSIDSTMRECLRSDLDGAGSVSVGSPIANNQIHVLDEHFRPVPVGVPGDLFIGGVGLARGYLGNPGKTAAAFLASPFVPGERLYRTGDRGLRTPDGALTFLGRQDSQVKIRGIRVEPGEVEQVLLELPGVREAAVTVWQPSPGDKRLAGYVTAQAGVTLTETEIREQLRERLPVYLVPTALSVLPEFPTTTSGKIDRKALPAPAAAGAEYRAPEGPVAELVAEVLQHVLGVERVGADDNFFDLGGHSLLGVRVVAELRKRLSADIPIRLIFDSPTVAELADAVARATRREFEAIPKRPDGPAPLAGVQVGMWLADRMAPSSAEYLVPNAVRLRGTLDVDALAAALTKLVERHEILRTRFVELDGEPKQIVDPAGPVPSPVTDIDAVEPFLTARPIDLATGPVFGAALGRLAENDHVLVLSAHHIVLDGWSEGILAEELRDLYAGIDLAPLPVQYADVATWSQPTEADVEFWRTQLSGVPQVVQLPADRPRPAVRDTRGARYEFSVPAELAGRLGELGAEARASLFMTLLAGFQVLVSRHTGLREFAVGSPVAGRDHPDTERLIGQFVNTLALRADLTGSPGFTELVERVRETSLNSFSHQEVPFDRVVAELRPERDASRNPLVQLMFALQTVSEGGWELGDLDCEPLGVETGAAKFDLAMVLREQPSGAVDGVLEYPVALFDEETVAAFAERYVRLLTGFAADPQRPVDRVTMLDAAEVTPLDDHAPGGTFAELVEAQVRRNPDAPAVVAGPDSLTYGELDAAANRVARVLQARGAAPETVVALLLPRSADLVVAQLAVVKTGAAFLPVDPSYPEERIRYMLDDADPVLTLRELPESTMDDGPLDVEVESQNAAYVIYTSGSTGRPKGVVVSHAGLATLVANTVDAYQVGPGDRVLQYVSPSFDASVLELCASLMTGAALVVTPPGPLLGDQLRDVLAQGRVTHALIPPAALATVDDPDLPDFRTVVVGGDVCPPELVAKWAPGRRMLNMYGPTEATVVSTVSEPLVPGEQVTIGQALKHTRAYVLDDRLQPVPSGVAGELYVASPGLARGYLGRPGLTATRFVANPAGGRMYRTGDLVRRTRAGNLEFLGRTDDQVKIRGFRIELGEVESALRAHPALTAAVVLAKPDPTGQKRLVAYVVGDISAAELRTELAQRLPDHLVPSAFVVLDAMPVNASGKLDRAALPEPAEETADYVAPSSPEEQLIADIWAEVLGVPRVGLGDDFFALGGHSVLAAKVRMRLQAAFGVDLSLPVLFQTTTVTALAAVVHTEIEAELAGMSEQELLDSLTEEASA</sequence>
<dbReference type="InterPro" id="IPR009081">
    <property type="entry name" value="PP-bd_ACP"/>
</dbReference>
<dbReference type="InterPro" id="IPR023213">
    <property type="entry name" value="CAT-like_dom_sf"/>
</dbReference>
<evidence type="ECO:0000259" key="4">
    <source>
        <dbReference type="PROSITE" id="PS50075"/>
    </source>
</evidence>
<feature type="domain" description="Carrier" evidence="4">
    <location>
        <begin position="5621"/>
        <end position="5696"/>
    </location>
</feature>
<evidence type="ECO:0000256" key="1">
    <source>
        <dbReference type="ARBA" id="ARBA00001957"/>
    </source>
</evidence>
<dbReference type="InterPro" id="IPR042099">
    <property type="entry name" value="ANL_N_sf"/>
</dbReference>
<dbReference type="Pfam" id="PF00501">
    <property type="entry name" value="AMP-binding"/>
    <property type="match status" value="7"/>
</dbReference>
<dbReference type="InterPro" id="IPR020845">
    <property type="entry name" value="AMP-binding_CS"/>
</dbReference>
<keyword evidence="6" id="KW-1185">Reference proteome</keyword>
<dbReference type="CDD" id="cd17652">
    <property type="entry name" value="A_NRPS_CmdD_like"/>
    <property type="match status" value="1"/>
</dbReference>
<accession>A0ABU5R6K7</accession>
<dbReference type="Pfam" id="PF00550">
    <property type="entry name" value="PP-binding"/>
    <property type="match status" value="7"/>
</dbReference>
<comment type="caution">
    <text evidence="5">The sequence shown here is derived from an EMBL/GenBank/DDBJ whole genome shotgun (WGS) entry which is preliminary data.</text>
</comment>
<dbReference type="CDD" id="cd19531">
    <property type="entry name" value="LCL_NRPS-like"/>
    <property type="match status" value="2"/>
</dbReference>
<reference evidence="5 6" key="1">
    <citation type="submission" date="2023-12" db="EMBL/GenBank/DDBJ databases">
        <title>Amycolatopsis sp. V23-08.</title>
        <authorList>
            <person name="Somphong A."/>
        </authorList>
    </citation>
    <scope>NUCLEOTIDE SEQUENCE [LARGE SCALE GENOMIC DNA]</scope>
    <source>
        <strain evidence="5 6">V23-08</strain>
    </source>
</reference>
<evidence type="ECO:0000313" key="5">
    <source>
        <dbReference type="EMBL" id="MEA5361264.1"/>
    </source>
</evidence>
<evidence type="ECO:0000256" key="2">
    <source>
        <dbReference type="ARBA" id="ARBA00022450"/>
    </source>
</evidence>
<dbReference type="Gene3D" id="3.30.300.30">
    <property type="match status" value="7"/>
</dbReference>
<dbReference type="InterPro" id="IPR006162">
    <property type="entry name" value="Ppantetheine_attach_site"/>
</dbReference>
<dbReference type="PANTHER" id="PTHR45527:SF1">
    <property type="entry name" value="FATTY ACID SYNTHASE"/>
    <property type="match status" value="1"/>
</dbReference>
<protein>
    <submittedName>
        <fullName evidence="5">Non-ribosomal peptide synthase/polyketide synthase</fullName>
    </submittedName>
</protein>
<evidence type="ECO:0000313" key="6">
    <source>
        <dbReference type="Proteomes" id="UP001304298"/>
    </source>
</evidence>